<sequence length="54" mass="5984">MNTFTFAQLNALDVLSDALRDATESGLFDNVDIHPDVINNFCDAIAEVLEDLKK</sequence>
<accession>A0A1C3S6M0</accession>
<organism evidence="1 2">
    <name type="scientific">Escherichia phage vB_Eco_slurp01</name>
    <dbReference type="NCBI Taxonomy" id="1874688"/>
    <lineage>
        <taxon>Viruses</taxon>
        <taxon>Duplodnaviria</taxon>
        <taxon>Heunggongvirae</taxon>
        <taxon>Uroviricota</taxon>
        <taxon>Caudoviricetes</taxon>
        <taxon>Asteriusvirus</taxon>
        <taxon>Asteriusvirus PBECO4</taxon>
    </lineage>
</organism>
<proteinExistence type="predicted"/>
<gene>
    <name evidence="1" type="ORF">PSLUR01_00173</name>
</gene>
<name>A0A1C3S6M0_9CAUD</name>
<evidence type="ECO:0000313" key="1">
    <source>
        <dbReference type="EMBL" id="SCA80150.1"/>
    </source>
</evidence>
<dbReference type="Proteomes" id="UP000279386">
    <property type="component" value="Segment"/>
</dbReference>
<protein>
    <submittedName>
        <fullName evidence="1">Uncharacterized protein</fullName>
    </submittedName>
</protein>
<evidence type="ECO:0000313" key="2">
    <source>
        <dbReference type="Proteomes" id="UP000279386"/>
    </source>
</evidence>
<dbReference type="EMBL" id="LT603033">
    <property type="protein sequence ID" value="SCA80150.1"/>
    <property type="molecule type" value="Genomic_DNA"/>
</dbReference>
<reference evidence="1 2" key="1">
    <citation type="submission" date="2016-07" db="EMBL/GenBank/DDBJ databases">
        <authorList>
            <person name="Millard A."/>
        </authorList>
    </citation>
    <scope>NUCLEOTIDE SEQUENCE [LARGE SCALE GENOMIC DNA]</scope>
</reference>